<dbReference type="SUPFAM" id="SSF52540">
    <property type="entry name" value="P-loop containing nucleoside triphosphate hydrolases"/>
    <property type="match status" value="1"/>
</dbReference>
<name>A0A6J7WYJ7_9CAUD</name>
<accession>A0A6J7WYJ7</accession>
<evidence type="ECO:0000313" key="1">
    <source>
        <dbReference type="EMBL" id="CAB5222810.1"/>
    </source>
</evidence>
<sequence>MIPGITKGKAGKPPRVLIYGTEGIGKSTFAAGCPEPIFIPTEDGIGEIDCAQFPLATSYDDVAKALKQLSTLGHDYETVVIDSLDWLERLIFDKVCSENSVDNIEKAGGGYGKGYMLAVTKWRELLTSLDVLRNERNMVVILLAHAKVERFEDPESTPYDRYAPRLHKHACGLVCEWTDAVLFATRRMRVEVDNGSGFGRTRAIARSIGADGGARILRTVGGPACLAKNRYGIVADLPLSWNDLVTAITKG</sequence>
<dbReference type="Pfam" id="PF13479">
    <property type="entry name" value="AAA_24"/>
    <property type="match status" value="1"/>
</dbReference>
<dbReference type="InterPro" id="IPR027417">
    <property type="entry name" value="P-loop_NTPase"/>
</dbReference>
<dbReference type="EMBL" id="LR798309">
    <property type="protein sequence ID" value="CAB5222810.1"/>
    <property type="molecule type" value="Genomic_DNA"/>
</dbReference>
<reference evidence="1" key="1">
    <citation type="submission" date="2020-05" db="EMBL/GenBank/DDBJ databases">
        <authorList>
            <person name="Chiriac C."/>
            <person name="Salcher M."/>
            <person name="Ghai R."/>
            <person name="Kavagutti S V."/>
        </authorList>
    </citation>
    <scope>NUCLEOTIDE SEQUENCE</scope>
</reference>
<gene>
    <name evidence="1" type="ORF">UFOVP365_29</name>
</gene>
<proteinExistence type="predicted"/>
<organism evidence="1">
    <name type="scientific">uncultured Caudovirales phage</name>
    <dbReference type="NCBI Taxonomy" id="2100421"/>
    <lineage>
        <taxon>Viruses</taxon>
        <taxon>Duplodnaviria</taxon>
        <taxon>Heunggongvirae</taxon>
        <taxon>Uroviricota</taxon>
        <taxon>Caudoviricetes</taxon>
        <taxon>Peduoviridae</taxon>
        <taxon>Maltschvirus</taxon>
        <taxon>Maltschvirus maltsch</taxon>
    </lineage>
</organism>
<protein>
    <submittedName>
        <fullName evidence="1">AAA domain containing protein</fullName>
    </submittedName>
</protein>